<dbReference type="InterPro" id="IPR043502">
    <property type="entry name" value="DNA/RNA_pol_sf"/>
</dbReference>
<evidence type="ECO:0000313" key="1">
    <source>
        <dbReference type="EMBL" id="KAI5396523.1"/>
    </source>
</evidence>
<gene>
    <name evidence="1" type="ORF">KIW84_062659</name>
</gene>
<accession>A0A9D4W5L8</accession>
<organism evidence="1 2">
    <name type="scientific">Pisum sativum</name>
    <name type="common">Garden pea</name>
    <name type="synonym">Lathyrus oleraceus</name>
    <dbReference type="NCBI Taxonomy" id="3888"/>
    <lineage>
        <taxon>Eukaryota</taxon>
        <taxon>Viridiplantae</taxon>
        <taxon>Streptophyta</taxon>
        <taxon>Embryophyta</taxon>
        <taxon>Tracheophyta</taxon>
        <taxon>Spermatophyta</taxon>
        <taxon>Magnoliopsida</taxon>
        <taxon>eudicotyledons</taxon>
        <taxon>Gunneridae</taxon>
        <taxon>Pentapetalae</taxon>
        <taxon>rosids</taxon>
        <taxon>fabids</taxon>
        <taxon>Fabales</taxon>
        <taxon>Fabaceae</taxon>
        <taxon>Papilionoideae</taxon>
        <taxon>50 kb inversion clade</taxon>
        <taxon>NPAAA clade</taxon>
        <taxon>Hologalegina</taxon>
        <taxon>IRL clade</taxon>
        <taxon>Fabeae</taxon>
        <taxon>Lathyrus</taxon>
    </lineage>
</organism>
<dbReference type="Gene3D" id="3.30.70.270">
    <property type="match status" value="2"/>
</dbReference>
<dbReference type="Proteomes" id="UP001058974">
    <property type="component" value="Chromosome 6"/>
</dbReference>
<sequence length="84" mass="9594">MPFGLKNAGATYQRAMTTLFHDMMHKEIERLRKYKLRLNPNKCTFGVCSGKLLGFIVSERGIEVDPAKVKAIQEMLVPKIEKQV</sequence>
<proteinExistence type="predicted"/>
<reference evidence="1 2" key="1">
    <citation type="journal article" date="2022" name="Nat. Genet.">
        <title>Improved pea reference genome and pan-genome highlight genomic features and evolutionary characteristics.</title>
        <authorList>
            <person name="Yang T."/>
            <person name="Liu R."/>
            <person name="Luo Y."/>
            <person name="Hu S."/>
            <person name="Wang D."/>
            <person name="Wang C."/>
            <person name="Pandey M.K."/>
            <person name="Ge S."/>
            <person name="Xu Q."/>
            <person name="Li N."/>
            <person name="Li G."/>
            <person name="Huang Y."/>
            <person name="Saxena R.K."/>
            <person name="Ji Y."/>
            <person name="Li M."/>
            <person name="Yan X."/>
            <person name="He Y."/>
            <person name="Liu Y."/>
            <person name="Wang X."/>
            <person name="Xiang C."/>
            <person name="Varshney R.K."/>
            <person name="Ding H."/>
            <person name="Gao S."/>
            <person name="Zong X."/>
        </authorList>
    </citation>
    <scope>NUCLEOTIDE SEQUENCE [LARGE SCALE GENOMIC DNA]</scope>
    <source>
        <strain evidence="1 2">cv. Zhongwan 6</strain>
    </source>
</reference>
<dbReference type="PANTHER" id="PTHR37984:SF5">
    <property type="entry name" value="PROTEIN NYNRIN-LIKE"/>
    <property type="match status" value="1"/>
</dbReference>
<dbReference type="SUPFAM" id="SSF56672">
    <property type="entry name" value="DNA/RNA polymerases"/>
    <property type="match status" value="1"/>
</dbReference>
<dbReference type="EMBL" id="JAMSHJ010000006">
    <property type="protein sequence ID" value="KAI5396523.1"/>
    <property type="molecule type" value="Genomic_DNA"/>
</dbReference>
<evidence type="ECO:0008006" key="3">
    <source>
        <dbReference type="Google" id="ProtNLM"/>
    </source>
</evidence>
<comment type="caution">
    <text evidence="1">The sequence shown here is derived from an EMBL/GenBank/DDBJ whole genome shotgun (WGS) entry which is preliminary data.</text>
</comment>
<dbReference type="InterPro" id="IPR043128">
    <property type="entry name" value="Rev_trsase/Diguanyl_cyclase"/>
</dbReference>
<dbReference type="PANTHER" id="PTHR37984">
    <property type="entry name" value="PROTEIN CBG26694"/>
    <property type="match status" value="1"/>
</dbReference>
<dbReference type="AlphaFoldDB" id="A0A9D4W5L8"/>
<name>A0A9D4W5L8_PEA</name>
<dbReference type="Gramene" id="Psat06G0265900-T1">
    <property type="protein sequence ID" value="KAI5396523.1"/>
    <property type="gene ID" value="KIW84_062659"/>
</dbReference>
<protein>
    <recommendedName>
        <fullName evidence="3">Reverse transcriptase</fullName>
    </recommendedName>
</protein>
<keyword evidence="2" id="KW-1185">Reference proteome</keyword>
<evidence type="ECO:0000313" key="2">
    <source>
        <dbReference type="Proteomes" id="UP001058974"/>
    </source>
</evidence>
<dbReference type="InterPro" id="IPR050951">
    <property type="entry name" value="Retrovirus_Pol_polyprotein"/>
</dbReference>